<dbReference type="Proteomes" id="UP001218218">
    <property type="component" value="Unassembled WGS sequence"/>
</dbReference>
<feature type="region of interest" description="Disordered" evidence="1">
    <location>
        <begin position="402"/>
        <end position="498"/>
    </location>
</feature>
<dbReference type="EMBL" id="JARIHO010000004">
    <property type="protein sequence ID" value="KAJ7362516.1"/>
    <property type="molecule type" value="Genomic_DNA"/>
</dbReference>
<feature type="compositionally biased region" description="Pro residues" evidence="1">
    <location>
        <begin position="451"/>
        <end position="472"/>
    </location>
</feature>
<feature type="compositionally biased region" description="Basic residues" evidence="1">
    <location>
        <begin position="473"/>
        <end position="485"/>
    </location>
</feature>
<feature type="compositionally biased region" description="Pro residues" evidence="1">
    <location>
        <begin position="50"/>
        <end position="80"/>
    </location>
</feature>
<feature type="compositionally biased region" description="Basic and acidic residues" evidence="1">
    <location>
        <begin position="194"/>
        <end position="205"/>
    </location>
</feature>
<keyword evidence="3" id="KW-1185">Reference proteome</keyword>
<comment type="caution">
    <text evidence="2">The sequence shown here is derived from an EMBL/GenBank/DDBJ whole genome shotgun (WGS) entry which is preliminary data.</text>
</comment>
<protein>
    <submittedName>
        <fullName evidence="2">Uncharacterized protein</fullName>
    </submittedName>
</protein>
<feature type="region of interest" description="Disordered" evidence="1">
    <location>
        <begin position="1"/>
        <end position="88"/>
    </location>
</feature>
<feature type="compositionally biased region" description="Low complexity" evidence="1">
    <location>
        <begin position="163"/>
        <end position="187"/>
    </location>
</feature>
<accession>A0AAD7F0G7</accession>
<name>A0AAD7F0G7_9AGAR</name>
<dbReference type="PRINTS" id="PR01217">
    <property type="entry name" value="PRICHEXTENSN"/>
</dbReference>
<sequence length="627" mass="66952">MADVELLHTPPAREPTFFKPLDAASRRRSRASHDSAAASTRSWVIMNQQSPPPPAEPIPVPDPVPALVPTPTSRPLPTPPRRTSAVGDEAGPEYMTVEMPTDAEAEAGYQWATGRGAKAHAHKGFVGGFVSGLRRLPRALVRPRTRPRRGTLHTEAETEDTEGTGMTGNTLPRYVSNPTTPVVPSPTMGFARRGMNERENVDAGRRPRHPSFRVVPPADDVMQQDPMPIGDDAQQGRGDVEAGPSVLDFPQTPLENPYDRDATSIHVPTAAPSPRPSRADDRLTVPLADGDTDEPASVQVHPLPTEDYRRMSAADAAQPQSRTTITSVLSSFSADSPSFSSELNNGPQRFLNALHVLPWVATNRVTTDYVPKAKPRPLVSWYHPVGEGEAAVAQYARALDANAATSSASPETARPRHRTPQQHRRATTLPELPASAPPTYGVPLAYYPAFSPSPSPSPPPPPTRHQPSPPPQPRRRAHRHHHRRSASPTYHPSHTQALSMPMPAPAWAPLPAPPAPVYIIRATPPSSVHATPGSAHSSPAVHSASPPAHGSPRSDASAPKQMLVAPVYMQMQVSPGAPHQLAFVHGGGGDVRYPYGYAPYGYAYSGGSGGEAGSPIAMPPPVQTVGG</sequence>
<proteinExistence type="predicted"/>
<organism evidence="2 3">
    <name type="scientific">Mycena albidolilacea</name>
    <dbReference type="NCBI Taxonomy" id="1033008"/>
    <lineage>
        <taxon>Eukaryota</taxon>
        <taxon>Fungi</taxon>
        <taxon>Dikarya</taxon>
        <taxon>Basidiomycota</taxon>
        <taxon>Agaricomycotina</taxon>
        <taxon>Agaricomycetes</taxon>
        <taxon>Agaricomycetidae</taxon>
        <taxon>Agaricales</taxon>
        <taxon>Marasmiineae</taxon>
        <taxon>Mycenaceae</taxon>
        <taxon>Mycena</taxon>
    </lineage>
</organism>
<reference evidence="2" key="1">
    <citation type="submission" date="2023-03" db="EMBL/GenBank/DDBJ databases">
        <title>Massive genome expansion in bonnet fungi (Mycena s.s.) driven by repeated elements and novel gene families across ecological guilds.</title>
        <authorList>
            <consortium name="Lawrence Berkeley National Laboratory"/>
            <person name="Harder C.B."/>
            <person name="Miyauchi S."/>
            <person name="Viragh M."/>
            <person name="Kuo A."/>
            <person name="Thoen E."/>
            <person name="Andreopoulos B."/>
            <person name="Lu D."/>
            <person name="Skrede I."/>
            <person name="Drula E."/>
            <person name="Henrissat B."/>
            <person name="Morin E."/>
            <person name="Kohler A."/>
            <person name="Barry K."/>
            <person name="LaButti K."/>
            <person name="Morin E."/>
            <person name="Salamov A."/>
            <person name="Lipzen A."/>
            <person name="Mereny Z."/>
            <person name="Hegedus B."/>
            <person name="Baldrian P."/>
            <person name="Stursova M."/>
            <person name="Weitz H."/>
            <person name="Taylor A."/>
            <person name="Grigoriev I.V."/>
            <person name="Nagy L.G."/>
            <person name="Martin F."/>
            <person name="Kauserud H."/>
        </authorList>
    </citation>
    <scope>NUCLEOTIDE SEQUENCE</scope>
    <source>
        <strain evidence="2">CBHHK002</strain>
    </source>
</reference>
<feature type="region of interest" description="Disordered" evidence="1">
    <location>
        <begin position="145"/>
        <end position="304"/>
    </location>
</feature>
<evidence type="ECO:0000313" key="3">
    <source>
        <dbReference type="Proteomes" id="UP001218218"/>
    </source>
</evidence>
<feature type="compositionally biased region" description="Basic residues" evidence="1">
    <location>
        <begin position="415"/>
        <end position="426"/>
    </location>
</feature>
<evidence type="ECO:0000256" key="1">
    <source>
        <dbReference type="SAM" id="MobiDB-lite"/>
    </source>
</evidence>
<dbReference type="AlphaFoldDB" id="A0AAD7F0G7"/>
<feature type="compositionally biased region" description="Low complexity" evidence="1">
    <location>
        <begin position="532"/>
        <end position="551"/>
    </location>
</feature>
<evidence type="ECO:0000313" key="2">
    <source>
        <dbReference type="EMBL" id="KAJ7362516.1"/>
    </source>
</evidence>
<gene>
    <name evidence="2" type="ORF">DFH08DRAFT_323867</name>
</gene>
<feature type="region of interest" description="Disordered" evidence="1">
    <location>
        <begin position="526"/>
        <end position="557"/>
    </location>
</feature>